<feature type="transmembrane region" description="Helical" evidence="1">
    <location>
        <begin position="42"/>
        <end position="67"/>
    </location>
</feature>
<reference evidence="2 3" key="1">
    <citation type="submission" date="2017-08" db="EMBL/GenBank/DDBJ databases">
        <title>Virgibacillus indicus sp. nov. and Virgibacillus profoundi sp. nov, two moderately halophilic bacteria isolated from marine sediment by using the Microfluidic Streak Plate.</title>
        <authorList>
            <person name="Xu B."/>
            <person name="Hu B."/>
            <person name="Wang J."/>
            <person name="Zhu Y."/>
            <person name="Huang L."/>
            <person name="Du W."/>
            <person name="Huang Y."/>
        </authorList>
    </citation>
    <scope>NUCLEOTIDE SEQUENCE [LARGE SCALE GENOMIC DNA]</scope>
    <source>
        <strain evidence="2 3">IO3-P3-H5</strain>
    </source>
</reference>
<gene>
    <name evidence="2" type="ORF">CIL05_07615</name>
</gene>
<organism evidence="2 3">
    <name type="scientific">Virgibacillus profundi</name>
    <dbReference type="NCBI Taxonomy" id="2024555"/>
    <lineage>
        <taxon>Bacteria</taxon>
        <taxon>Bacillati</taxon>
        <taxon>Bacillota</taxon>
        <taxon>Bacilli</taxon>
        <taxon>Bacillales</taxon>
        <taxon>Bacillaceae</taxon>
        <taxon>Virgibacillus</taxon>
    </lineage>
</organism>
<feature type="transmembrane region" description="Helical" evidence="1">
    <location>
        <begin position="114"/>
        <end position="136"/>
    </location>
</feature>
<sequence length="137" mass="15594">MMIFFGLVLLITYLCLLTVGNIKLDGTDKETESMSTEEQIKLIIKMGVFVIGVFSILIIEALFLINALSIDMFLYPTVGMLVLAIIGWVRGVTTVKKHKKHPELKEYNKKKNRTVFGTIAQILKIAYFAYILFLLIF</sequence>
<evidence type="ECO:0000256" key="1">
    <source>
        <dbReference type="SAM" id="Phobius"/>
    </source>
</evidence>
<keyword evidence="1" id="KW-0812">Transmembrane</keyword>
<proteinExistence type="predicted"/>
<accession>A0A2A2IEZ9</accession>
<keyword evidence="1" id="KW-0472">Membrane</keyword>
<protein>
    <submittedName>
        <fullName evidence="2">Uncharacterized protein</fullName>
    </submittedName>
</protein>
<keyword evidence="3" id="KW-1185">Reference proteome</keyword>
<evidence type="ECO:0000313" key="3">
    <source>
        <dbReference type="Proteomes" id="UP000218887"/>
    </source>
</evidence>
<evidence type="ECO:0000313" key="2">
    <source>
        <dbReference type="EMBL" id="PAV30329.1"/>
    </source>
</evidence>
<keyword evidence="1" id="KW-1133">Transmembrane helix</keyword>
<dbReference type="RefSeq" id="WP_095654931.1">
    <property type="nucleotide sequence ID" value="NZ_NPOA01000004.1"/>
</dbReference>
<name>A0A2A2IEZ9_9BACI</name>
<dbReference type="EMBL" id="NPOA01000004">
    <property type="protein sequence ID" value="PAV30329.1"/>
    <property type="molecule type" value="Genomic_DNA"/>
</dbReference>
<dbReference type="Proteomes" id="UP000218887">
    <property type="component" value="Unassembled WGS sequence"/>
</dbReference>
<comment type="caution">
    <text evidence="2">The sequence shown here is derived from an EMBL/GenBank/DDBJ whole genome shotgun (WGS) entry which is preliminary data.</text>
</comment>
<dbReference type="AlphaFoldDB" id="A0A2A2IEZ9"/>
<feature type="transmembrane region" description="Helical" evidence="1">
    <location>
        <begin position="6"/>
        <end position="22"/>
    </location>
</feature>
<feature type="transmembrane region" description="Helical" evidence="1">
    <location>
        <begin position="73"/>
        <end position="93"/>
    </location>
</feature>